<evidence type="ECO:0000313" key="4">
    <source>
        <dbReference type="Proteomes" id="UP001617714"/>
    </source>
</evidence>
<proteinExistence type="predicted"/>
<dbReference type="Proteomes" id="UP001617714">
    <property type="component" value="Unassembled WGS sequence"/>
</dbReference>
<reference evidence="2" key="2">
    <citation type="journal article" date="2022" name="Plant Pathol J">
        <title>Comparative Genomic Analysis of Pathogenic Factors of Pectobacterium Species Isolated in South Korea Using Whole-Genome Sequencing.</title>
        <authorList>
            <person name="Jee S."/>
            <person name="Kang I.J."/>
            <person name="Bak G."/>
            <person name="Kang S."/>
            <person name="Lee J."/>
            <person name="Heu S."/>
            <person name="Hwang I."/>
        </authorList>
    </citation>
    <scope>NUCLEOTIDE SEQUENCE</scope>
    <source>
        <strain evidence="2">PZ1</strain>
    </source>
</reference>
<reference evidence="3" key="1">
    <citation type="submission" date="2019-11" db="EMBL/GenBank/DDBJ databases">
        <authorList>
            <person name="Jee S."/>
        </authorList>
    </citation>
    <scope>NUCLEOTIDE SEQUENCE [LARGE SCALE GENOMIC DNA]</scope>
    <source>
        <strain evidence="3">PZ1</strain>
    </source>
</reference>
<accession>A0AAP9IHD0</accession>
<gene>
    <name evidence="1" type="ORF">ACIPSN_21800</name>
    <name evidence="2" type="ORF">GMX10_10095</name>
</gene>
<organism evidence="2 3">
    <name type="scientific">Pectobacterium parvum</name>
    <dbReference type="NCBI Taxonomy" id="2778550"/>
    <lineage>
        <taxon>Bacteria</taxon>
        <taxon>Pseudomonadati</taxon>
        <taxon>Pseudomonadota</taxon>
        <taxon>Gammaproteobacteria</taxon>
        <taxon>Enterobacterales</taxon>
        <taxon>Pectobacteriaceae</taxon>
        <taxon>Pectobacterium</taxon>
    </lineage>
</organism>
<reference evidence="1 4" key="3">
    <citation type="submission" date="2024-10" db="EMBL/GenBank/DDBJ databases">
        <authorList>
            <person name="Lu C.-H."/>
        </authorList>
    </citation>
    <scope>NUCLEOTIDE SEQUENCE [LARGE SCALE GENOMIC DNA]</scope>
    <source>
        <strain evidence="1 4">22QBSP01-2</strain>
    </source>
</reference>
<evidence type="ECO:0000313" key="1">
    <source>
        <dbReference type="EMBL" id="MFJ5323937.1"/>
    </source>
</evidence>
<dbReference type="GeneID" id="45850689"/>
<dbReference type="Proteomes" id="UP000464054">
    <property type="component" value="Chromosome"/>
</dbReference>
<evidence type="ECO:0000313" key="3">
    <source>
        <dbReference type="Proteomes" id="UP000464054"/>
    </source>
</evidence>
<evidence type="ECO:0000313" key="2">
    <source>
        <dbReference type="EMBL" id="QHQ24378.1"/>
    </source>
</evidence>
<dbReference type="RefSeq" id="WP_033070913.1">
    <property type="nucleotide sequence ID" value="NZ_CP046377.1"/>
</dbReference>
<dbReference type="AlphaFoldDB" id="A0AAP9IHD0"/>
<protein>
    <submittedName>
        <fullName evidence="2">Uncharacterized protein</fullName>
    </submittedName>
</protein>
<dbReference type="EMBL" id="CP046377">
    <property type="protein sequence ID" value="QHQ24378.1"/>
    <property type="molecule type" value="Genomic_DNA"/>
</dbReference>
<keyword evidence="4" id="KW-1185">Reference proteome</keyword>
<dbReference type="EMBL" id="JBIXKD010000045">
    <property type="protein sequence ID" value="MFJ5323937.1"/>
    <property type="molecule type" value="Genomic_DNA"/>
</dbReference>
<name>A0AAP9IHD0_9GAMM</name>
<sequence length="62" mass="7464">MFKIRYVRMKPDHTWESWDSEQVYEDSERARDIANEVSAVMNRDHPDTDHGFKIMEVPHNES</sequence>